<reference evidence="3" key="1">
    <citation type="submission" date="2015-06" db="EMBL/GenBank/DDBJ databases">
        <authorList>
            <person name="Bertelli C."/>
        </authorList>
    </citation>
    <scope>NUCLEOTIDE SEQUENCE [LARGE SCALE GENOMIC DNA]</scope>
    <source>
        <strain evidence="3">CRIB-30</strain>
    </source>
</reference>
<feature type="transmembrane region" description="Helical" evidence="1">
    <location>
        <begin position="27"/>
        <end position="47"/>
    </location>
</feature>
<keyword evidence="1" id="KW-0472">Membrane</keyword>
<feature type="transmembrane region" description="Helical" evidence="1">
    <location>
        <begin position="53"/>
        <end position="75"/>
    </location>
</feature>
<name>A0A0H5DRC5_9BACT</name>
<dbReference type="RefSeq" id="WP_098038596.1">
    <property type="nucleotide sequence ID" value="NZ_CWGJ01000019.1"/>
</dbReference>
<organism evidence="2 3">
    <name type="scientific">Estrella lausannensis</name>
    <dbReference type="NCBI Taxonomy" id="483423"/>
    <lineage>
        <taxon>Bacteria</taxon>
        <taxon>Pseudomonadati</taxon>
        <taxon>Chlamydiota</taxon>
        <taxon>Chlamydiia</taxon>
        <taxon>Parachlamydiales</taxon>
        <taxon>Candidatus Criblamydiaceae</taxon>
        <taxon>Estrella</taxon>
    </lineage>
</organism>
<evidence type="ECO:0000313" key="2">
    <source>
        <dbReference type="EMBL" id="CRX38733.1"/>
    </source>
</evidence>
<evidence type="ECO:0000256" key="1">
    <source>
        <dbReference type="SAM" id="Phobius"/>
    </source>
</evidence>
<dbReference type="AlphaFoldDB" id="A0A0H5DRC5"/>
<dbReference type="EMBL" id="CWGJ01000019">
    <property type="protein sequence ID" value="CRX38733.1"/>
    <property type="molecule type" value="Genomic_DNA"/>
</dbReference>
<protein>
    <submittedName>
        <fullName evidence="2">Conserved putative membrane protein</fullName>
    </submittedName>
</protein>
<proteinExistence type="predicted"/>
<accession>A0A0H5DRC5</accession>
<gene>
    <name evidence="2" type="ORF">ELAC_1397</name>
</gene>
<evidence type="ECO:0000313" key="3">
    <source>
        <dbReference type="Proteomes" id="UP000220251"/>
    </source>
</evidence>
<keyword evidence="3" id="KW-1185">Reference proteome</keyword>
<keyword evidence="1" id="KW-1133">Transmembrane helix</keyword>
<keyword evidence="1" id="KW-0812">Transmembrane</keyword>
<dbReference type="Proteomes" id="UP000220251">
    <property type="component" value="Unassembled WGS sequence"/>
</dbReference>
<dbReference type="OrthoDB" id="21358at2"/>
<sequence>MQEELSSENEGVKIYSSISPEYYRKKMFRGTAIALCGVLGIVYFGSFVKPENLHYIGLPVLFLGGLLIAVGLIPLRRLTKLDQNPDEVALTAKYFHYLQGGNPILTIPVRDIESIRFEETSARYGIAVTLKQKSGAEVIVHAARFNLQRFMERSRKRAKADLFFPYFARRSFSRLGFIPE</sequence>